<feature type="domain" description="HTH tetR-type" evidence="7">
    <location>
        <begin position="33"/>
        <end position="93"/>
    </location>
</feature>
<sequence length="225" mass="24044">MRDGPPRSPPRCHPGHVSTSTPPSAALAVRRGRSTREDILEAAVQLFGQVGYRTASLREIASRVGISHPGLLHHFPSKAALLAAVLARRDEVDLAASQADRAAGLPVAEVFARVVERNAARPGIVELFATLSAEATAPDHPAHAYFRERYTTVLAELTADFAELDAAGRLCPGVTPESAARRTVAVMDGLQVQWLLEADRPGTRVDMAAEIRAFYATLAPDPEAS</sequence>
<keyword evidence="9" id="KW-1185">Reference proteome</keyword>
<dbReference type="Proteomes" id="UP000722125">
    <property type="component" value="Unassembled WGS sequence"/>
</dbReference>
<keyword evidence="3 5" id="KW-0238">DNA-binding</keyword>
<dbReference type="Pfam" id="PF13977">
    <property type="entry name" value="TetR_C_6"/>
    <property type="match status" value="1"/>
</dbReference>
<accession>A0ABS5U106</accession>
<gene>
    <name evidence="8" type="ORF">KIN34_12440</name>
</gene>
<dbReference type="PANTHER" id="PTHR47506:SF6">
    <property type="entry name" value="HTH-TYPE TRANSCRIPTIONAL REPRESSOR NEMR"/>
    <property type="match status" value="1"/>
</dbReference>
<organism evidence="8 9">
    <name type="scientific">Cellulomonas fulva</name>
    <dbReference type="NCBI Taxonomy" id="2835530"/>
    <lineage>
        <taxon>Bacteria</taxon>
        <taxon>Bacillati</taxon>
        <taxon>Actinomycetota</taxon>
        <taxon>Actinomycetes</taxon>
        <taxon>Micrococcales</taxon>
        <taxon>Cellulomonadaceae</taxon>
        <taxon>Cellulomonas</taxon>
    </lineage>
</organism>
<evidence type="ECO:0000313" key="8">
    <source>
        <dbReference type="EMBL" id="MBT0995089.1"/>
    </source>
</evidence>
<keyword evidence="4" id="KW-0804">Transcription</keyword>
<dbReference type="Pfam" id="PF00440">
    <property type="entry name" value="TetR_N"/>
    <property type="match status" value="1"/>
</dbReference>
<evidence type="ECO:0000256" key="4">
    <source>
        <dbReference type="ARBA" id="ARBA00023163"/>
    </source>
</evidence>
<proteinExistence type="predicted"/>
<feature type="DNA-binding region" description="H-T-H motif" evidence="5">
    <location>
        <begin position="56"/>
        <end position="75"/>
    </location>
</feature>
<keyword evidence="2" id="KW-0805">Transcription regulation</keyword>
<dbReference type="InterPro" id="IPR001647">
    <property type="entry name" value="HTH_TetR"/>
</dbReference>
<evidence type="ECO:0000256" key="1">
    <source>
        <dbReference type="ARBA" id="ARBA00022491"/>
    </source>
</evidence>
<dbReference type="PANTHER" id="PTHR47506">
    <property type="entry name" value="TRANSCRIPTIONAL REGULATORY PROTEIN"/>
    <property type="match status" value="1"/>
</dbReference>
<dbReference type="InterPro" id="IPR039538">
    <property type="entry name" value="BetI_C"/>
</dbReference>
<evidence type="ECO:0000256" key="6">
    <source>
        <dbReference type="SAM" id="MobiDB-lite"/>
    </source>
</evidence>
<evidence type="ECO:0000256" key="3">
    <source>
        <dbReference type="ARBA" id="ARBA00023125"/>
    </source>
</evidence>
<feature type="compositionally biased region" description="Pro residues" evidence="6">
    <location>
        <begin position="1"/>
        <end position="12"/>
    </location>
</feature>
<dbReference type="PROSITE" id="PS50977">
    <property type="entry name" value="HTH_TETR_2"/>
    <property type="match status" value="1"/>
</dbReference>
<dbReference type="EMBL" id="JAHBOH010000001">
    <property type="protein sequence ID" value="MBT0995089.1"/>
    <property type="molecule type" value="Genomic_DNA"/>
</dbReference>
<dbReference type="Gene3D" id="1.10.357.10">
    <property type="entry name" value="Tetracycline Repressor, domain 2"/>
    <property type="match status" value="1"/>
</dbReference>
<evidence type="ECO:0000259" key="7">
    <source>
        <dbReference type="PROSITE" id="PS50977"/>
    </source>
</evidence>
<dbReference type="PRINTS" id="PR00455">
    <property type="entry name" value="HTHTETR"/>
</dbReference>
<reference evidence="8 9" key="1">
    <citation type="submission" date="2021-05" db="EMBL/GenBank/DDBJ databases">
        <title>Description of Cellulomonas sp. DKR-3 sp. nov.</title>
        <authorList>
            <person name="Dahal R.H."/>
            <person name="Chaudhary D.K."/>
        </authorList>
    </citation>
    <scope>NUCLEOTIDE SEQUENCE [LARGE SCALE GENOMIC DNA]</scope>
    <source>
        <strain evidence="8 9">DKR-3</strain>
    </source>
</reference>
<evidence type="ECO:0000313" key="9">
    <source>
        <dbReference type="Proteomes" id="UP000722125"/>
    </source>
</evidence>
<protein>
    <submittedName>
        <fullName evidence="8">TetR/AcrR family transcriptional regulator</fullName>
    </submittedName>
</protein>
<dbReference type="SUPFAM" id="SSF46689">
    <property type="entry name" value="Homeodomain-like"/>
    <property type="match status" value="1"/>
</dbReference>
<dbReference type="InterPro" id="IPR009057">
    <property type="entry name" value="Homeodomain-like_sf"/>
</dbReference>
<comment type="caution">
    <text evidence="8">The sequence shown here is derived from an EMBL/GenBank/DDBJ whole genome shotgun (WGS) entry which is preliminary data.</text>
</comment>
<keyword evidence="1" id="KW-0678">Repressor</keyword>
<evidence type="ECO:0000256" key="5">
    <source>
        <dbReference type="PROSITE-ProRule" id="PRU00335"/>
    </source>
</evidence>
<feature type="region of interest" description="Disordered" evidence="6">
    <location>
        <begin position="1"/>
        <end position="25"/>
    </location>
</feature>
<dbReference type="SUPFAM" id="SSF48498">
    <property type="entry name" value="Tetracyclin repressor-like, C-terminal domain"/>
    <property type="match status" value="1"/>
</dbReference>
<evidence type="ECO:0000256" key="2">
    <source>
        <dbReference type="ARBA" id="ARBA00023015"/>
    </source>
</evidence>
<dbReference type="InterPro" id="IPR036271">
    <property type="entry name" value="Tet_transcr_reg_TetR-rel_C_sf"/>
</dbReference>
<name>A0ABS5U106_9CELL</name>